<dbReference type="PRINTS" id="PR00723">
    <property type="entry name" value="SUBTILISIN"/>
</dbReference>
<dbReference type="InterPro" id="IPR023828">
    <property type="entry name" value="Peptidase_S8_Ser-AS"/>
</dbReference>
<keyword evidence="14" id="KW-1185">Reference proteome</keyword>
<keyword evidence="7 10" id="KW-0720">Serine protease</keyword>
<organism evidence="13 14">
    <name type="scientific">Mesobacillus foraminis</name>
    <dbReference type="NCBI Taxonomy" id="279826"/>
    <lineage>
        <taxon>Bacteria</taxon>
        <taxon>Bacillati</taxon>
        <taxon>Bacillota</taxon>
        <taxon>Bacilli</taxon>
        <taxon>Bacillales</taxon>
        <taxon>Bacillaceae</taxon>
        <taxon>Mesobacillus</taxon>
    </lineage>
</organism>
<evidence type="ECO:0000256" key="2">
    <source>
        <dbReference type="ARBA" id="ARBA00004613"/>
    </source>
</evidence>
<evidence type="ECO:0000256" key="8">
    <source>
        <dbReference type="ARBA" id="ARBA00022837"/>
    </source>
</evidence>
<evidence type="ECO:0000256" key="4">
    <source>
        <dbReference type="ARBA" id="ARBA00022525"/>
    </source>
</evidence>
<dbReference type="InterPro" id="IPR036852">
    <property type="entry name" value="Peptidase_S8/S53_dom_sf"/>
</dbReference>
<dbReference type="InterPro" id="IPR023827">
    <property type="entry name" value="Peptidase_S8_Asp-AS"/>
</dbReference>
<dbReference type="CDD" id="cd07484">
    <property type="entry name" value="Peptidases_S8_Thermitase_like"/>
    <property type="match status" value="1"/>
</dbReference>
<dbReference type="Pfam" id="PF00082">
    <property type="entry name" value="Peptidase_S8"/>
    <property type="match status" value="1"/>
</dbReference>
<evidence type="ECO:0000256" key="3">
    <source>
        <dbReference type="ARBA" id="ARBA00011073"/>
    </source>
</evidence>
<evidence type="ECO:0000313" key="13">
    <source>
        <dbReference type="EMBL" id="TCN25973.1"/>
    </source>
</evidence>
<dbReference type="PANTHER" id="PTHR43806">
    <property type="entry name" value="PEPTIDASE S8"/>
    <property type="match status" value="1"/>
</dbReference>
<dbReference type="SUPFAM" id="SSF52743">
    <property type="entry name" value="Subtilisin-like"/>
    <property type="match status" value="1"/>
</dbReference>
<feature type="domain" description="Peptidase S8/S53" evidence="12">
    <location>
        <begin position="201"/>
        <end position="443"/>
    </location>
</feature>
<dbReference type="GO" id="GO:0004252">
    <property type="term" value="F:serine-type endopeptidase activity"/>
    <property type="evidence" value="ECO:0007669"/>
    <property type="project" value="UniProtKB-UniRule"/>
</dbReference>
<keyword evidence="4" id="KW-0964">Secreted</keyword>
<dbReference type="EMBL" id="SLVV01000004">
    <property type="protein sequence ID" value="TCN25973.1"/>
    <property type="molecule type" value="Genomic_DNA"/>
</dbReference>
<dbReference type="PROSITE" id="PS00138">
    <property type="entry name" value="SUBTILASE_SER"/>
    <property type="match status" value="1"/>
</dbReference>
<comment type="caution">
    <text evidence="13">The sequence shown here is derived from an EMBL/GenBank/DDBJ whole genome shotgun (WGS) entry which is preliminary data.</text>
</comment>
<comment type="similarity">
    <text evidence="3 10 11">Belongs to the peptidase S8 family.</text>
</comment>
<keyword evidence="8" id="KW-0106">Calcium</keyword>
<dbReference type="InterPro" id="IPR050131">
    <property type="entry name" value="Peptidase_S8_subtilisin-like"/>
</dbReference>
<dbReference type="PROSITE" id="PS00136">
    <property type="entry name" value="SUBTILASE_ASP"/>
    <property type="match status" value="1"/>
</dbReference>
<feature type="active site" description="Charge relay system" evidence="9 10">
    <location>
        <position position="208"/>
    </location>
</feature>
<evidence type="ECO:0000256" key="11">
    <source>
        <dbReference type="RuleBase" id="RU003355"/>
    </source>
</evidence>
<reference evidence="13 14" key="1">
    <citation type="journal article" date="2015" name="Stand. Genomic Sci.">
        <title>Genomic Encyclopedia of Bacterial and Archaeal Type Strains, Phase III: the genomes of soil and plant-associated and newly described type strains.</title>
        <authorList>
            <person name="Whitman W.B."/>
            <person name="Woyke T."/>
            <person name="Klenk H.P."/>
            <person name="Zhou Y."/>
            <person name="Lilburn T.G."/>
            <person name="Beck B.J."/>
            <person name="De Vos P."/>
            <person name="Vandamme P."/>
            <person name="Eisen J.A."/>
            <person name="Garrity G."/>
            <person name="Hugenholtz P."/>
            <person name="Kyrpides N.C."/>
        </authorList>
    </citation>
    <scope>NUCLEOTIDE SEQUENCE [LARGE SCALE GENOMIC DNA]</scope>
    <source>
        <strain evidence="13 14">CV53</strain>
    </source>
</reference>
<dbReference type="InterPro" id="IPR034084">
    <property type="entry name" value="Thermitase-like_dom"/>
</dbReference>
<gene>
    <name evidence="13" type="ORF">EV146_10480</name>
</gene>
<feature type="active site" description="Charge relay system" evidence="9 10">
    <location>
        <position position="241"/>
    </location>
</feature>
<evidence type="ECO:0000256" key="7">
    <source>
        <dbReference type="ARBA" id="ARBA00022825"/>
    </source>
</evidence>
<evidence type="ECO:0000256" key="1">
    <source>
        <dbReference type="ARBA" id="ARBA00001913"/>
    </source>
</evidence>
<dbReference type="InterPro" id="IPR022398">
    <property type="entry name" value="Peptidase_S8_His-AS"/>
</dbReference>
<evidence type="ECO:0000256" key="9">
    <source>
        <dbReference type="PIRSR" id="PIRSR615500-1"/>
    </source>
</evidence>
<feature type="active site" description="Charge relay system" evidence="9 10">
    <location>
        <position position="395"/>
    </location>
</feature>
<evidence type="ECO:0000259" key="12">
    <source>
        <dbReference type="Pfam" id="PF00082"/>
    </source>
</evidence>
<dbReference type="GO" id="GO:0006508">
    <property type="term" value="P:proteolysis"/>
    <property type="evidence" value="ECO:0007669"/>
    <property type="project" value="UniProtKB-KW"/>
</dbReference>
<evidence type="ECO:0000256" key="6">
    <source>
        <dbReference type="ARBA" id="ARBA00022801"/>
    </source>
</evidence>
<evidence type="ECO:0000256" key="10">
    <source>
        <dbReference type="PROSITE-ProRule" id="PRU01240"/>
    </source>
</evidence>
<evidence type="ECO:0000313" key="14">
    <source>
        <dbReference type="Proteomes" id="UP000295689"/>
    </source>
</evidence>
<dbReference type="GO" id="GO:0005576">
    <property type="term" value="C:extracellular region"/>
    <property type="evidence" value="ECO:0007669"/>
    <property type="project" value="UniProtKB-SubCell"/>
</dbReference>
<dbReference type="InterPro" id="IPR015500">
    <property type="entry name" value="Peptidase_S8_subtilisin-rel"/>
</dbReference>
<name>A0A4R2BHE3_9BACI</name>
<accession>A0A4R2BHE3</accession>
<dbReference type="AlphaFoldDB" id="A0A4R2BHE3"/>
<proteinExistence type="inferred from homology"/>
<dbReference type="Gene3D" id="3.40.50.200">
    <property type="entry name" value="Peptidase S8/S53 domain"/>
    <property type="match status" value="1"/>
</dbReference>
<comment type="cofactor">
    <cofactor evidence="1">
        <name>Ca(2+)</name>
        <dbReference type="ChEBI" id="CHEBI:29108"/>
    </cofactor>
</comment>
<dbReference type="PROSITE" id="PS00137">
    <property type="entry name" value="SUBTILASE_HIS"/>
    <property type="match status" value="1"/>
</dbReference>
<sequence>MKKRYRIILLTAVSLLLLTLASGLLFQNETNVRDDSSARVRNIEQQPRILEGNREKRPHMVEINNVEQGYKLKNRLDNQAEVTHFHHTEHETSHYYDHEAAVDFTKEPTRQEIKQITADINGKVLKQRDSTYIFKSSSLETREMLDYFNRRPNVSFAEPHYILMQNDISMPNDQLYQERYQWNLPAIGTEQGWEISRGTEDIKIAIVDTGVDLDHPDLENRLVDGYNVIEDSDNPDDDNGHGTHVAGIIASETNNREGTAGVTWYNQIMPVKAMGAKGYGTTFDIAKGIVWAVDHGADVINLSLGNYQESNVLKQAIRYAFKKDVVMIAAAGNDSSNQPSFPSAYPEVLSVSAIDYDGKRASFSNYGDYVDIAAPGVYIPSTYYQKQYAALSGTSMAAPHVSGLAGLIKSANPDLSNKEVMSIIQKSAIDLGRKGKDIEFGNGLIDVNQALEDAQESKSVRGRIREGLGILK</sequence>
<dbReference type="PANTHER" id="PTHR43806:SF11">
    <property type="entry name" value="CEREVISIN-RELATED"/>
    <property type="match status" value="1"/>
</dbReference>
<protein>
    <submittedName>
        <fullName evidence="13">Type VII secretion-associated serine protease mycosin</fullName>
    </submittedName>
</protein>
<comment type="subcellular location">
    <subcellularLocation>
        <location evidence="2">Secreted</location>
    </subcellularLocation>
</comment>
<dbReference type="RefSeq" id="WP_132003975.1">
    <property type="nucleotide sequence ID" value="NZ_JABUHM010000009.1"/>
</dbReference>
<keyword evidence="5 10" id="KW-0645">Protease</keyword>
<evidence type="ECO:0000256" key="5">
    <source>
        <dbReference type="ARBA" id="ARBA00022670"/>
    </source>
</evidence>
<dbReference type="InterPro" id="IPR000209">
    <property type="entry name" value="Peptidase_S8/S53_dom"/>
</dbReference>
<dbReference type="PROSITE" id="PS51892">
    <property type="entry name" value="SUBTILASE"/>
    <property type="match status" value="1"/>
</dbReference>
<keyword evidence="6 10" id="KW-0378">Hydrolase</keyword>
<dbReference type="Proteomes" id="UP000295689">
    <property type="component" value="Unassembled WGS sequence"/>
</dbReference>